<dbReference type="Ensembl" id="ENSNMLT00000037207.1">
    <property type="protein sequence ID" value="ENSNMLP00000033399.1"/>
    <property type="gene ID" value="ENSNMLG00000020847.1"/>
</dbReference>
<accession>A0A8C6UAE4</accession>
<dbReference type="PANTHER" id="PTHR15193">
    <property type="entry name" value="CD83 ANTIGEN"/>
    <property type="match status" value="1"/>
</dbReference>
<dbReference type="InterPro" id="IPR013106">
    <property type="entry name" value="Ig_V-set"/>
</dbReference>
<feature type="transmembrane region" description="Helical" evidence="1">
    <location>
        <begin position="180"/>
        <end position="205"/>
    </location>
</feature>
<dbReference type="SUPFAM" id="SSF48726">
    <property type="entry name" value="Immunoglobulin"/>
    <property type="match status" value="1"/>
</dbReference>
<keyword evidence="4" id="KW-1185">Reference proteome</keyword>
<reference evidence="3" key="1">
    <citation type="submission" date="2025-08" db="UniProtKB">
        <authorList>
            <consortium name="Ensembl"/>
        </authorList>
    </citation>
    <scope>IDENTIFICATION</scope>
</reference>
<reference evidence="3" key="2">
    <citation type="submission" date="2025-09" db="UniProtKB">
        <authorList>
            <consortium name="Ensembl"/>
        </authorList>
    </citation>
    <scope>IDENTIFICATION</scope>
</reference>
<dbReference type="CDD" id="cd00096">
    <property type="entry name" value="Ig"/>
    <property type="match status" value="1"/>
</dbReference>
<dbReference type="InterPro" id="IPR003599">
    <property type="entry name" value="Ig_sub"/>
</dbReference>
<dbReference type="Gene3D" id="2.60.40.10">
    <property type="entry name" value="Immunoglobulins"/>
    <property type="match status" value="1"/>
</dbReference>
<dbReference type="PROSITE" id="PS50835">
    <property type="entry name" value="IG_LIKE"/>
    <property type="match status" value="1"/>
</dbReference>
<organism evidence="3 4">
    <name type="scientific">Neogobius melanostomus</name>
    <name type="common">round goby</name>
    <dbReference type="NCBI Taxonomy" id="47308"/>
    <lineage>
        <taxon>Eukaryota</taxon>
        <taxon>Metazoa</taxon>
        <taxon>Chordata</taxon>
        <taxon>Craniata</taxon>
        <taxon>Vertebrata</taxon>
        <taxon>Euteleostomi</taxon>
        <taxon>Actinopterygii</taxon>
        <taxon>Neopterygii</taxon>
        <taxon>Teleostei</taxon>
        <taxon>Neoteleostei</taxon>
        <taxon>Acanthomorphata</taxon>
        <taxon>Gobiaria</taxon>
        <taxon>Gobiiformes</taxon>
        <taxon>Gobioidei</taxon>
        <taxon>Gobiidae</taxon>
        <taxon>Benthophilinae</taxon>
        <taxon>Neogobiini</taxon>
        <taxon>Neogobius</taxon>
    </lineage>
</organism>
<keyword evidence="1" id="KW-0812">Transmembrane</keyword>
<dbReference type="InterPro" id="IPR013783">
    <property type="entry name" value="Ig-like_fold"/>
</dbReference>
<keyword evidence="1" id="KW-0472">Membrane</keyword>
<feature type="domain" description="Ig-like" evidence="2">
    <location>
        <begin position="48"/>
        <end position="141"/>
    </location>
</feature>
<name>A0A8C6UAE4_9GOBI</name>
<dbReference type="InterPro" id="IPR036179">
    <property type="entry name" value="Ig-like_dom_sf"/>
</dbReference>
<dbReference type="SMART" id="SM00409">
    <property type="entry name" value="IG"/>
    <property type="match status" value="1"/>
</dbReference>
<dbReference type="Proteomes" id="UP000694523">
    <property type="component" value="Unplaced"/>
</dbReference>
<dbReference type="AlphaFoldDB" id="A0A8C6UAE4"/>
<proteinExistence type="predicted"/>
<sequence>MKRSQKALDSQKMTEEIRNMLLLALVFEIVVQFTTEAEEVKIEAKCRQDVSLPCNANFNSKDYFSVTWYKNEFGPEEKAQKKQQTGIIRKNLDEKEGKLYKFHRDVSVDEQNRLVLSKVTPIDTGEYECAVGANVGRRNINLIVKLEVPECEPDETTISMTTVDTDKTTSNRENRTDLPLIWSLLGYGAVALTKILLSAIIIWGFHIWTRRKRRW</sequence>
<evidence type="ECO:0000259" key="2">
    <source>
        <dbReference type="PROSITE" id="PS50835"/>
    </source>
</evidence>
<keyword evidence="1" id="KW-1133">Transmembrane helix</keyword>
<dbReference type="Pfam" id="PF07686">
    <property type="entry name" value="V-set"/>
    <property type="match status" value="1"/>
</dbReference>
<dbReference type="PANTHER" id="PTHR15193:SF1">
    <property type="entry name" value="CD83 ANTIGEN"/>
    <property type="match status" value="1"/>
</dbReference>
<evidence type="ECO:0000313" key="3">
    <source>
        <dbReference type="Ensembl" id="ENSNMLP00000033399.1"/>
    </source>
</evidence>
<protein>
    <recommendedName>
        <fullName evidence="2">Ig-like domain-containing protein</fullName>
    </recommendedName>
</protein>
<evidence type="ECO:0000256" key="1">
    <source>
        <dbReference type="SAM" id="Phobius"/>
    </source>
</evidence>
<dbReference type="InterPro" id="IPR007110">
    <property type="entry name" value="Ig-like_dom"/>
</dbReference>
<evidence type="ECO:0000313" key="4">
    <source>
        <dbReference type="Proteomes" id="UP000694523"/>
    </source>
</evidence>